<dbReference type="InParanoid" id="A0A7N2MFP5"/>
<feature type="repeat" description="PPR" evidence="2">
    <location>
        <begin position="332"/>
        <end position="366"/>
    </location>
</feature>
<sequence length="759" mass="84472">MSIMSLCVKLGVPQPAHPVLLPTPVANNNNKTRSSVLTLPSNRGKLANSALQDETHKHLQFQPLVDVLRDCADKGSVKRAKAVHGLLSKLDFSDRDLMVLLNHVAHVYSKCSDFDAARRVFDKMSERNIFSWTVMIVACTENGFFLEGFKFFCEMMNHGILPDEFAYSSVVQTCIGLECVELGRMVHAQIVIRGYACHTFVSTSLLNMYAKLGMIEVSNKVFETMTEHNQVSWNAMISGFTGNGLHFEAFDHFLRMKKGGITPNISTLISVSKAVGNLGDVRKGKEVQNYVSELGLESNVLVGTAIIDMFSKCGSLRDARSVFDSSFTCCGVNTPWNAMISGYSQYGFSQEALELFVEMCRNDIKSDVYTYCSVFNAIATLKLLRFGKEVHGMVLKSGLNMKVVSVSNAIADTYAKCGLLKDVRKVFDRMEERDIVSWTTLVTAYSQCSEWEEALAIFSQMREEGFIPNQFTFSSVLVACTSLGLLEYGHQVHSLLCKAGLDTDNCIESALIDMYAKCGSITEARKVFEKVSNPDTVTWTAVISGYAQHGLVEDALQLFSQMNQLGTNANAVTLLCVLFACSHGGMVEEGLNYFQQMEDSYGLVPEMEHYACVVDLLGRVGRLDDAMDFIGRMPIEPNVMVWQTLLGACRVHGNIELGEIAAQKILSIMPDYSATYVLLSNTYIEKGSYEDGLNLRDMMKEQGVKKEPGYSWISVKGRIHKFYAGDQQHPQKEAIYAKLEELRVKIKSMAYVQDLNSVL</sequence>
<dbReference type="OMA" id="DVYTYCS"/>
<dbReference type="FunFam" id="1.25.40.10:FF:002010">
    <property type="entry name" value="Os12g0109800 protein"/>
    <property type="match status" value="1"/>
</dbReference>
<dbReference type="Gene3D" id="1.25.40.10">
    <property type="entry name" value="Tetratricopeptide repeat domain"/>
    <property type="match status" value="4"/>
</dbReference>
<dbReference type="Gramene" id="QL08p063173:mrna">
    <property type="protein sequence ID" value="QL08p063173:mrna"/>
    <property type="gene ID" value="QL08p063173"/>
</dbReference>
<dbReference type="GeneID" id="115958390"/>
<proteinExistence type="predicted"/>
<reference evidence="3" key="2">
    <citation type="submission" date="2021-01" db="UniProtKB">
        <authorList>
            <consortium name="EnsemblPlants"/>
        </authorList>
    </citation>
    <scope>IDENTIFICATION</scope>
</reference>
<dbReference type="GO" id="GO:0009451">
    <property type="term" value="P:RNA modification"/>
    <property type="evidence" value="ECO:0007669"/>
    <property type="project" value="InterPro"/>
</dbReference>
<evidence type="ECO:0000313" key="3">
    <source>
        <dbReference type="EnsemblPlants" id="QL08p063173:mrna"/>
    </source>
</evidence>
<dbReference type="KEGG" id="qlo:115958390"/>
<dbReference type="Pfam" id="PF13041">
    <property type="entry name" value="PPR_2"/>
    <property type="match status" value="5"/>
</dbReference>
<dbReference type="FunFam" id="1.25.40.10:FF:000344">
    <property type="entry name" value="Pentatricopeptide repeat-containing protein"/>
    <property type="match status" value="1"/>
</dbReference>
<dbReference type="Pfam" id="PF20431">
    <property type="entry name" value="E_motif"/>
    <property type="match status" value="1"/>
</dbReference>
<reference evidence="3 4" key="1">
    <citation type="journal article" date="2016" name="G3 (Bethesda)">
        <title>First Draft Assembly and Annotation of the Genome of a California Endemic Oak Quercus lobata Nee (Fagaceae).</title>
        <authorList>
            <person name="Sork V.L."/>
            <person name="Fitz-Gibbon S.T."/>
            <person name="Puiu D."/>
            <person name="Crepeau M."/>
            <person name="Gugger P.F."/>
            <person name="Sherman R."/>
            <person name="Stevens K."/>
            <person name="Langley C.H."/>
            <person name="Pellegrini M."/>
            <person name="Salzberg S.L."/>
        </authorList>
    </citation>
    <scope>NUCLEOTIDE SEQUENCE [LARGE SCALE GENOMIC DNA]</scope>
    <source>
        <strain evidence="3 4">cv. SW786</strain>
    </source>
</reference>
<dbReference type="PANTHER" id="PTHR47926">
    <property type="entry name" value="PENTATRICOPEPTIDE REPEAT-CONTAINING PROTEIN"/>
    <property type="match status" value="1"/>
</dbReference>
<dbReference type="InterPro" id="IPR046960">
    <property type="entry name" value="PPR_At4g14850-like_plant"/>
</dbReference>
<dbReference type="PANTHER" id="PTHR47926:SF395">
    <property type="entry name" value="TETRATRICOPEPTIDE-LIKE HELICAL DOMAIN, DYW DOMAIN PROTEIN-RELATED"/>
    <property type="match status" value="1"/>
</dbReference>
<dbReference type="EMBL" id="LRBV02000008">
    <property type="status" value="NOT_ANNOTATED_CDS"/>
    <property type="molecule type" value="Genomic_DNA"/>
</dbReference>
<dbReference type="InterPro" id="IPR011990">
    <property type="entry name" value="TPR-like_helical_dom_sf"/>
</dbReference>
<dbReference type="EnsemblPlants" id="QL08p063173:mrna">
    <property type="protein sequence ID" value="QL08p063173:mrna"/>
    <property type="gene ID" value="QL08p063173"/>
</dbReference>
<evidence type="ECO:0000313" key="4">
    <source>
        <dbReference type="Proteomes" id="UP000594261"/>
    </source>
</evidence>
<feature type="repeat" description="PPR" evidence="2">
    <location>
        <begin position="434"/>
        <end position="468"/>
    </location>
</feature>
<feature type="repeat" description="PPR" evidence="2">
    <location>
        <begin position="535"/>
        <end position="569"/>
    </location>
</feature>
<feature type="repeat" description="PPR" evidence="2">
    <location>
        <begin position="229"/>
        <end position="263"/>
    </location>
</feature>
<dbReference type="SUPFAM" id="SSF48452">
    <property type="entry name" value="TPR-like"/>
    <property type="match status" value="1"/>
</dbReference>
<dbReference type="OrthoDB" id="185373at2759"/>
<dbReference type="FunFam" id="1.25.40.10:FF:000196">
    <property type="entry name" value="Pentatricopeptide repeat-containing protein At4g14850"/>
    <property type="match status" value="1"/>
</dbReference>
<evidence type="ECO:0000256" key="1">
    <source>
        <dbReference type="ARBA" id="ARBA00022737"/>
    </source>
</evidence>
<dbReference type="Proteomes" id="UP000594261">
    <property type="component" value="Chromosome 8"/>
</dbReference>
<accession>A0A7N2MFP5</accession>
<evidence type="ECO:0000256" key="2">
    <source>
        <dbReference type="PROSITE-ProRule" id="PRU00708"/>
    </source>
</evidence>
<keyword evidence="1" id="KW-0677">Repeat</keyword>
<dbReference type="NCBIfam" id="TIGR00756">
    <property type="entry name" value="PPR"/>
    <property type="match status" value="6"/>
</dbReference>
<dbReference type="AlphaFoldDB" id="A0A7N2MFP5"/>
<dbReference type="InterPro" id="IPR002885">
    <property type="entry name" value="PPR_rpt"/>
</dbReference>
<keyword evidence="4" id="KW-1185">Reference proteome</keyword>
<dbReference type="RefSeq" id="XP_030932664.1">
    <property type="nucleotide sequence ID" value="XM_031076804.1"/>
</dbReference>
<dbReference type="FunFam" id="1.25.40.10:FF:001093">
    <property type="entry name" value="Pentatricopeptide repeat-containing protein At2g34400"/>
    <property type="match status" value="1"/>
</dbReference>
<dbReference type="GO" id="GO:0003723">
    <property type="term" value="F:RNA binding"/>
    <property type="evidence" value="ECO:0007669"/>
    <property type="project" value="InterPro"/>
</dbReference>
<dbReference type="Pfam" id="PF01535">
    <property type="entry name" value="PPR"/>
    <property type="match status" value="2"/>
</dbReference>
<evidence type="ECO:0008006" key="5">
    <source>
        <dbReference type="Google" id="ProtNLM"/>
    </source>
</evidence>
<dbReference type="InterPro" id="IPR046848">
    <property type="entry name" value="E_motif"/>
</dbReference>
<gene>
    <name evidence="3" type="primary">LOC115958390</name>
</gene>
<feature type="repeat" description="PPR" evidence="2">
    <location>
        <begin position="128"/>
        <end position="162"/>
    </location>
</feature>
<organism evidence="3 4">
    <name type="scientific">Quercus lobata</name>
    <name type="common">Valley oak</name>
    <dbReference type="NCBI Taxonomy" id="97700"/>
    <lineage>
        <taxon>Eukaryota</taxon>
        <taxon>Viridiplantae</taxon>
        <taxon>Streptophyta</taxon>
        <taxon>Embryophyta</taxon>
        <taxon>Tracheophyta</taxon>
        <taxon>Spermatophyta</taxon>
        <taxon>Magnoliopsida</taxon>
        <taxon>eudicotyledons</taxon>
        <taxon>Gunneridae</taxon>
        <taxon>Pentapetalae</taxon>
        <taxon>rosids</taxon>
        <taxon>fabids</taxon>
        <taxon>Fagales</taxon>
        <taxon>Fagaceae</taxon>
        <taxon>Quercus</taxon>
    </lineage>
</organism>
<protein>
    <recommendedName>
        <fullName evidence="5">Pentatricopeptide repeat-containing protein</fullName>
    </recommendedName>
</protein>
<name>A0A7N2MFP5_QUELO</name>
<dbReference type="PROSITE" id="PS51375">
    <property type="entry name" value="PPR"/>
    <property type="match status" value="5"/>
</dbReference>